<evidence type="ECO:0000256" key="8">
    <source>
        <dbReference type="HAMAP-Rule" id="MF_01023"/>
    </source>
</evidence>
<dbReference type="Gene3D" id="3.90.1150.10">
    <property type="entry name" value="Aspartate Aminotransferase, domain 1"/>
    <property type="match status" value="1"/>
</dbReference>
<reference evidence="10 11" key="1">
    <citation type="submission" date="2019-08" db="EMBL/GenBank/DDBJ databases">
        <title>In-depth cultivation of the pig gut microbiome towards novel bacterial diversity and tailored functional studies.</title>
        <authorList>
            <person name="Wylensek D."/>
            <person name="Hitch T.C.A."/>
            <person name="Clavel T."/>
        </authorList>
    </citation>
    <scope>NUCLEOTIDE SEQUENCE [LARGE SCALE GENOMIC DNA]</scope>
    <source>
        <strain evidence="10 11">WCA-MUC-591-APC-3H</strain>
    </source>
</reference>
<dbReference type="GO" id="GO:0000105">
    <property type="term" value="P:L-histidine biosynthetic process"/>
    <property type="evidence" value="ECO:0007669"/>
    <property type="project" value="UniProtKB-UniRule"/>
</dbReference>
<dbReference type="InterPro" id="IPR001917">
    <property type="entry name" value="Aminotrans_II_pyridoxalP_BS"/>
</dbReference>
<dbReference type="RefSeq" id="WP_328596990.1">
    <property type="nucleotide sequence ID" value="NZ_VUMZ01000004.1"/>
</dbReference>
<dbReference type="NCBIfam" id="TIGR01141">
    <property type="entry name" value="hisC"/>
    <property type="match status" value="1"/>
</dbReference>
<feature type="modified residue" description="N6-(pyridoxal phosphate)lysine" evidence="8">
    <location>
        <position position="209"/>
    </location>
</feature>
<comment type="similarity">
    <text evidence="8">Belongs to the class-II pyridoxal-phosphate-dependent aminotransferase family. Histidinol-phosphate aminotransferase subfamily.</text>
</comment>
<dbReference type="InterPro" id="IPR015422">
    <property type="entry name" value="PyrdxlP-dep_Trfase_small"/>
</dbReference>
<accession>A0A6L5Y4X7</accession>
<keyword evidence="4 8" id="KW-0032">Aminotransferase</keyword>
<evidence type="ECO:0000256" key="5">
    <source>
        <dbReference type="ARBA" id="ARBA00022679"/>
    </source>
</evidence>
<name>A0A6L5Y4X7_9FIRM</name>
<organism evidence="10 11">
    <name type="scientific">Hornefia butyriciproducens</name>
    <dbReference type="NCBI Taxonomy" id="2652293"/>
    <lineage>
        <taxon>Bacteria</taxon>
        <taxon>Bacillati</taxon>
        <taxon>Bacillota</taxon>
        <taxon>Clostridia</taxon>
        <taxon>Peptostreptococcales</taxon>
        <taxon>Anaerovoracaceae</taxon>
        <taxon>Hornefia</taxon>
    </lineage>
</organism>
<sequence length="356" mass="40004">MSRYLNQRFRTLDAYTPGEQPKDTVYTKLNTNESPYPPGPETQKAVCSRETAQRLRLYSDPDSVRLKDAIADRYGVGKSNVFVSNGSDDILNFAFMAFAEDGAVFPDITYGFYPVFGDLHQVNYTQIPLREDFTLNPEDYKGRGGMIVIANPNAPTGLEIRQEDIADLCAFDPDHVVLIDEAYVDFGGTSAIPLTKEYENLLVVQTFSKSRSLAGARLGYAIASETLIGDLERIKYSTNPYNVNSITAAAGVAAIGEDDYYSANCLRTMSVREWTTVELEKAGFQVIPSIANFVFAKSDRIDGGTLYRKLKERKILIRHFDNPRITQYNRITIGTQEEMERLMAAIREILREEESI</sequence>
<dbReference type="Gene3D" id="3.40.640.10">
    <property type="entry name" value="Type I PLP-dependent aspartate aminotransferase-like (Major domain)"/>
    <property type="match status" value="1"/>
</dbReference>
<evidence type="ECO:0000313" key="10">
    <source>
        <dbReference type="EMBL" id="MST51726.1"/>
    </source>
</evidence>
<evidence type="ECO:0000313" key="11">
    <source>
        <dbReference type="Proteomes" id="UP000474676"/>
    </source>
</evidence>
<dbReference type="EC" id="2.6.1.9" evidence="8"/>
<dbReference type="InterPro" id="IPR004839">
    <property type="entry name" value="Aminotransferase_I/II_large"/>
</dbReference>
<proteinExistence type="inferred from homology"/>
<dbReference type="PANTHER" id="PTHR43643">
    <property type="entry name" value="HISTIDINOL-PHOSPHATE AMINOTRANSFERASE 2"/>
    <property type="match status" value="1"/>
</dbReference>
<evidence type="ECO:0000259" key="9">
    <source>
        <dbReference type="Pfam" id="PF00155"/>
    </source>
</evidence>
<keyword evidence="5 8" id="KW-0808">Transferase</keyword>
<gene>
    <name evidence="8" type="primary">hisC</name>
    <name evidence="10" type="ORF">FYJ64_05295</name>
</gene>
<dbReference type="AlphaFoldDB" id="A0A6L5Y4X7"/>
<evidence type="ECO:0000256" key="1">
    <source>
        <dbReference type="ARBA" id="ARBA00001933"/>
    </source>
</evidence>
<dbReference type="GeneID" id="303114732"/>
<dbReference type="PANTHER" id="PTHR43643:SF3">
    <property type="entry name" value="HISTIDINOL-PHOSPHATE AMINOTRANSFERASE"/>
    <property type="match status" value="1"/>
</dbReference>
<dbReference type="GO" id="GO:0030170">
    <property type="term" value="F:pyridoxal phosphate binding"/>
    <property type="evidence" value="ECO:0007669"/>
    <property type="project" value="InterPro"/>
</dbReference>
<feature type="domain" description="Aminotransferase class I/classII large" evidence="9">
    <location>
        <begin position="27"/>
        <end position="346"/>
    </location>
</feature>
<dbReference type="Proteomes" id="UP000474676">
    <property type="component" value="Unassembled WGS sequence"/>
</dbReference>
<dbReference type="SUPFAM" id="SSF53383">
    <property type="entry name" value="PLP-dependent transferases"/>
    <property type="match status" value="1"/>
</dbReference>
<evidence type="ECO:0000256" key="7">
    <source>
        <dbReference type="ARBA" id="ARBA00047481"/>
    </source>
</evidence>
<comment type="catalytic activity">
    <reaction evidence="7 8">
        <text>L-histidinol phosphate + 2-oxoglutarate = 3-(imidazol-4-yl)-2-oxopropyl phosphate + L-glutamate</text>
        <dbReference type="Rhea" id="RHEA:23744"/>
        <dbReference type="ChEBI" id="CHEBI:16810"/>
        <dbReference type="ChEBI" id="CHEBI:29985"/>
        <dbReference type="ChEBI" id="CHEBI:57766"/>
        <dbReference type="ChEBI" id="CHEBI:57980"/>
        <dbReference type="EC" id="2.6.1.9"/>
    </reaction>
</comment>
<dbReference type="UniPathway" id="UPA00031">
    <property type="reaction ID" value="UER00012"/>
</dbReference>
<dbReference type="InterPro" id="IPR015424">
    <property type="entry name" value="PyrdxlP-dep_Trfase"/>
</dbReference>
<dbReference type="InterPro" id="IPR050106">
    <property type="entry name" value="HistidinolP_aminotransfase"/>
</dbReference>
<evidence type="ECO:0000256" key="6">
    <source>
        <dbReference type="ARBA" id="ARBA00022898"/>
    </source>
</evidence>
<keyword evidence="8" id="KW-0028">Amino-acid biosynthesis</keyword>
<comment type="pathway">
    <text evidence="2 8">Amino-acid biosynthesis; L-histidine biosynthesis; L-histidine from 5-phospho-alpha-D-ribose 1-diphosphate: step 7/9.</text>
</comment>
<dbReference type="InterPro" id="IPR005861">
    <property type="entry name" value="HisP_aminotrans"/>
</dbReference>
<dbReference type="GO" id="GO:0004400">
    <property type="term" value="F:histidinol-phosphate transaminase activity"/>
    <property type="evidence" value="ECO:0007669"/>
    <property type="project" value="UniProtKB-UniRule"/>
</dbReference>
<dbReference type="HAMAP" id="MF_01023">
    <property type="entry name" value="HisC_aminotrans_2"/>
    <property type="match status" value="1"/>
</dbReference>
<keyword evidence="11" id="KW-1185">Reference proteome</keyword>
<comment type="subunit">
    <text evidence="3 8">Homodimer.</text>
</comment>
<keyword evidence="6 8" id="KW-0663">Pyridoxal phosphate</keyword>
<comment type="cofactor">
    <cofactor evidence="1 8">
        <name>pyridoxal 5'-phosphate</name>
        <dbReference type="ChEBI" id="CHEBI:597326"/>
    </cofactor>
</comment>
<keyword evidence="8" id="KW-0368">Histidine biosynthesis</keyword>
<protein>
    <recommendedName>
        <fullName evidence="8">Histidinol-phosphate aminotransferase</fullName>
        <ecNumber evidence="8">2.6.1.9</ecNumber>
    </recommendedName>
    <alternativeName>
        <fullName evidence="8">Imidazole acetol-phosphate transaminase</fullName>
    </alternativeName>
</protein>
<dbReference type="InterPro" id="IPR015421">
    <property type="entry name" value="PyrdxlP-dep_Trfase_major"/>
</dbReference>
<dbReference type="CDD" id="cd00609">
    <property type="entry name" value="AAT_like"/>
    <property type="match status" value="1"/>
</dbReference>
<dbReference type="EMBL" id="VUMZ01000004">
    <property type="protein sequence ID" value="MST51726.1"/>
    <property type="molecule type" value="Genomic_DNA"/>
</dbReference>
<dbReference type="Pfam" id="PF00155">
    <property type="entry name" value="Aminotran_1_2"/>
    <property type="match status" value="1"/>
</dbReference>
<comment type="caution">
    <text evidence="10">The sequence shown here is derived from an EMBL/GenBank/DDBJ whole genome shotgun (WGS) entry which is preliminary data.</text>
</comment>
<evidence type="ECO:0000256" key="3">
    <source>
        <dbReference type="ARBA" id="ARBA00011738"/>
    </source>
</evidence>
<evidence type="ECO:0000256" key="4">
    <source>
        <dbReference type="ARBA" id="ARBA00022576"/>
    </source>
</evidence>
<dbReference type="PROSITE" id="PS00599">
    <property type="entry name" value="AA_TRANSFER_CLASS_2"/>
    <property type="match status" value="1"/>
</dbReference>
<evidence type="ECO:0000256" key="2">
    <source>
        <dbReference type="ARBA" id="ARBA00005011"/>
    </source>
</evidence>